<dbReference type="AlphaFoldDB" id="A0A6C2CF75"/>
<dbReference type="Gene3D" id="2.40.160.10">
    <property type="entry name" value="Porin"/>
    <property type="match status" value="1"/>
</dbReference>
<gene>
    <name evidence="12" type="ORF">ETQ85_23380</name>
</gene>
<dbReference type="Proteomes" id="UP000389128">
    <property type="component" value="Unassembled WGS sequence"/>
</dbReference>
<dbReference type="InterPro" id="IPR050298">
    <property type="entry name" value="Gram-neg_bact_OMP"/>
</dbReference>
<keyword evidence="8" id="KW-0626">Porin</keyword>
<evidence type="ECO:0000256" key="4">
    <source>
        <dbReference type="ARBA" id="ARBA00022452"/>
    </source>
</evidence>
<evidence type="ECO:0000256" key="8">
    <source>
        <dbReference type="ARBA" id="ARBA00023114"/>
    </source>
</evidence>
<evidence type="ECO:0000256" key="7">
    <source>
        <dbReference type="ARBA" id="ARBA00023065"/>
    </source>
</evidence>
<dbReference type="CDD" id="cd00342">
    <property type="entry name" value="gram_neg_porins"/>
    <property type="match status" value="1"/>
</dbReference>
<evidence type="ECO:0000256" key="6">
    <source>
        <dbReference type="ARBA" id="ARBA00022729"/>
    </source>
</evidence>
<dbReference type="EMBL" id="SDKK01000036">
    <property type="protein sequence ID" value="TYC51925.1"/>
    <property type="molecule type" value="Genomic_DNA"/>
</dbReference>
<evidence type="ECO:0000313" key="12">
    <source>
        <dbReference type="EMBL" id="TYC51925.1"/>
    </source>
</evidence>
<comment type="subunit">
    <text evidence="2">Homotrimer.</text>
</comment>
<dbReference type="GO" id="GO:0009279">
    <property type="term" value="C:cell outer membrane"/>
    <property type="evidence" value="ECO:0007669"/>
    <property type="project" value="UniProtKB-SubCell"/>
</dbReference>
<dbReference type="SUPFAM" id="SSF56935">
    <property type="entry name" value="Porins"/>
    <property type="match status" value="1"/>
</dbReference>
<keyword evidence="13" id="KW-1185">Reference proteome</keyword>
<dbReference type="OrthoDB" id="8576858at2"/>
<organism evidence="12 13">
    <name type="scientific">Zoogloea oleivorans</name>
    <dbReference type="NCBI Taxonomy" id="1552750"/>
    <lineage>
        <taxon>Bacteria</taxon>
        <taxon>Pseudomonadati</taxon>
        <taxon>Pseudomonadota</taxon>
        <taxon>Betaproteobacteria</taxon>
        <taxon>Rhodocyclales</taxon>
        <taxon>Zoogloeaceae</taxon>
        <taxon>Zoogloea</taxon>
    </lineage>
</organism>
<comment type="subcellular location">
    <subcellularLocation>
        <location evidence="1">Cell outer membrane</location>
        <topology evidence="1">Multi-pass membrane protein</topology>
    </subcellularLocation>
</comment>
<dbReference type="GO" id="GO:0046930">
    <property type="term" value="C:pore complex"/>
    <property type="evidence" value="ECO:0007669"/>
    <property type="project" value="UniProtKB-KW"/>
</dbReference>
<evidence type="ECO:0000256" key="9">
    <source>
        <dbReference type="ARBA" id="ARBA00023136"/>
    </source>
</evidence>
<keyword evidence="3" id="KW-0813">Transport</keyword>
<dbReference type="InterPro" id="IPR033900">
    <property type="entry name" value="Gram_neg_porin_domain"/>
</dbReference>
<keyword evidence="7" id="KW-0406">Ion transport</keyword>
<reference evidence="12 13" key="1">
    <citation type="submission" date="2019-01" db="EMBL/GenBank/DDBJ databases">
        <title>Zoogloea oleivorans genome sequencing and assembly.</title>
        <authorList>
            <person name="Tancsics A."/>
            <person name="Farkas M."/>
            <person name="Kriszt B."/>
            <person name="Maroti G."/>
            <person name="Horvath B."/>
        </authorList>
    </citation>
    <scope>NUCLEOTIDE SEQUENCE [LARGE SCALE GENOMIC DNA]</scope>
    <source>
        <strain evidence="12 13">Buc</strain>
    </source>
</reference>
<keyword evidence="10" id="KW-0998">Cell outer membrane</keyword>
<evidence type="ECO:0000256" key="1">
    <source>
        <dbReference type="ARBA" id="ARBA00004571"/>
    </source>
</evidence>
<sequence>MSVVLAALASLSGGVAQAELPPLEVGGATFKLYGNVDQYLNFMRSSSGKSLNALEEGGYLRSRIGVRGEKPVDAELIMKFHLEQGLNLSNGAQADSTRLFDRQAWAGIQTPYGEFRVGRQNSVLLVRGGYIDYTARTLGSVINNFGVASRYDSDLAWISPRINGLLLEAHYSFAGAKENETTNQGVYQFAADYQNGPYLVGFAGIGGKAPNGAKVDKTVFYNNLFANYDYGKGKIYAAYVRTNNNATTCTSSTSPCPAASLLNNGGAPLGNTGTLVGGTLVDANTYYNIFQLSADYKITPKLRLGALYGRIEDTSNTGKNANGWSVGGYYDVFKDTMLYALVDVMDNDKNAGFRPGGSAGLPKNFTAAADVNGESIRGIQLGFVYKF</sequence>
<accession>A0A6C2CF75</accession>
<keyword evidence="5" id="KW-0812">Transmembrane</keyword>
<evidence type="ECO:0000256" key="10">
    <source>
        <dbReference type="ARBA" id="ARBA00023237"/>
    </source>
</evidence>
<keyword evidence="9" id="KW-0472">Membrane</keyword>
<evidence type="ECO:0000313" key="13">
    <source>
        <dbReference type="Proteomes" id="UP000389128"/>
    </source>
</evidence>
<name>A0A6C2CF75_9RHOO</name>
<keyword evidence="4" id="KW-1134">Transmembrane beta strand</keyword>
<protein>
    <submittedName>
        <fullName evidence="12">Porin</fullName>
    </submittedName>
</protein>
<dbReference type="InterPro" id="IPR023614">
    <property type="entry name" value="Porin_dom_sf"/>
</dbReference>
<keyword evidence="6" id="KW-0732">Signal</keyword>
<dbReference type="GO" id="GO:0015288">
    <property type="term" value="F:porin activity"/>
    <property type="evidence" value="ECO:0007669"/>
    <property type="project" value="UniProtKB-KW"/>
</dbReference>
<feature type="domain" description="Porin" evidence="11">
    <location>
        <begin position="5"/>
        <end position="349"/>
    </location>
</feature>
<dbReference type="PANTHER" id="PTHR34501">
    <property type="entry name" value="PROTEIN YDDL-RELATED"/>
    <property type="match status" value="1"/>
</dbReference>
<comment type="caution">
    <text evidence="12">The sequence shown here is derived from an EMBL/GenBank/DDBJ whole genome shotgun (WGS) entry which is preliminary data.</text>
</comment>
<dbReference type="PANTHER" id="PTHR34501:SF9">
    <property type="entry name" value="MAJOR OUTER MEMBRANE PROTEIN P.IA"/>
    <property type="match status" value="1"/>
</dbReference>
<dbReference type="Pfam" id="PF13609">
    <property type="entry name" value="Porin_4"/>
    <property type="match status" value="1"/>
</dbReference>
<evidence type="ECO:0000256" key="2">
    <source>
        <dbReference type="ARBA" id="ARBA00011233"/>
    </source>
</evidence>
<proteinExistence type="predicted"/>
<evidence type="ECO:0000256" key="3">
    <source>
        <dbReference type="ARBA" id="ARBA00022448"/>
    </source>
</evidence>
<evidence type="ECO:0000259" key="11">
    <source>
        <dbReference type="Pfam" id="PF13609"/>
    </source>
</evidence>
<evidence type="ECO:0000256" key="5">
    <source>
        <dbReference type="ARBA" id="ARBA00022692"/>
    </source>
</evidence>
<dbReference type="GO" id="GO:0006811">
    <property type="term" value="P:monoatomic ion transport"/>
    <property type="evidence" value="ECO:0007669"/>
    <property type="project" value="UniProtKB-KW"/>
</dbReference>